<feature type="non-terminal residue" evidence="1">
    <location>
        <position position="43"/>
    </location>
</feature>
<protein>
    <submittedName>
        <fullName evidence="1">4639_t:CDS:1</fullName>
    </submittedName>
</protein>
<evidence type="ECO:0000313" key="1">
    <source>
        <dbReference type="EMBL" id="CAG8825624.1"/>
    </source>
</evidence>
<dbReference type="Proteomes" id="UP000789920">
    <property type="component" value="Unassembled WGS sequence"/>
</dbReference>
<organism evidence="1 2">
    <name type="scientific">Racocetra persica</name>
    <dbReference type="NCBI Taxonomy" id="160502"/>
    <lineage>
        <taxon>Eukaryota</taxon>
        <taxon>Fungi</taxon>
        <taxon>Fungi incertae sedis</taxon>
        <taxon>Mucoromycota</taxon>
        <taxon>Glomeromycotina</taxon>
        <taxon>Glomeromycetes</taxon>
        <taxon>Diversisporales</taxon>
        <taxon>Gigasporaceae</taxon>
        <taxon>Racocetra</taxon>
    </lineage>
</organism>
<proteinExistence type="predicted"/>
<dbReference type="EMBL" id="CAJVQC010090833">
    <property type="protein sequence ID" value="CAG8825624.1"/>
    <property type="molecule type" value="Genomic_DNA"/>
</dbReference>
<evidence type="ECO:0000313" key="2">
    <source>
        <dbReference type="Proteomes" id="UP000789920"/>
    </source>
</evidence>
<feature type="non-terminal residue" evidence="1">
    <location>
        <position position="1"/>
    </location>
</feature>
<reference evidence="1" key="1">
    <citation type="submission" date="2021-06" db="EMBL/GenBank/DDBJ databases">
        <authorList>
            <person name="Kallberg Y."/>
            <person name="Tangrot J."/>
            <person name="Rosling A."/>
        </authorList>
    </citation>
    <scope>NUCLEOTIDE SEQUENCE</scope>
    <source>
        <strain evidence="1">MA461A</strain>
    </source>
</reference>
<accession>A0ACA9S595</accession>
<sequence>NQERLTKKLCQKTNKNFTDFSEYYDSSNEEDSLNKINQYLAYK</sequence>
<name>A0ACA9S595_9GLOM</name>
<comment type="caution">
    <text evidence="1">The sequence shown here is derived from an EMBL/GenBank/DDBJ whole genome shotgun (WGS) entry which is preliminary data.</text>
</comment>
<gene>
    <name evidence="1" type="ORF">RPERSI_LOCUS26537</name>
</gene>
<keyword evidence="2" id="KW-1185">Reference proteome</keyword>